<evidence type="ECO:0000256" key="1">
    <source>
        <dbReference type="SAM" id="Phobius"/>
    </source>
</evidence>
<feature type="transmembrane region" description="Helical" evidence="1">
    <location>
        <begin position="46"/>
        <end position="67"/>
    </location>
</feature>
<sequence>MVEPGDYVDGVTIRWGRVASTLFGATILAYFQGAAAAFLSLADIPLGLLGGLGEFLGSLVAVVTGIWPALIRGGWAGAAGFVLEAGVAGYAVAIGLVLVTFYVATVVIRSATN</sequence>
<keyword evidence="3" id="KW-1185">Reference proteome</keyword>
<evidence type="ECO:0000313" key="2">
    <source>
        <dbReference type="EMBL" id="ELZ23497.1"/>
    </source>
</evidence>
<protein>
    <submittedName>
        <fullName evidence="2">Uncharacterized protein</fullName>
    </submittedName>
</protein>
<dbReference type="Proteomes" id="UP000011626">
    <property type="component" value="Unassembled WGS sequence"/>
</dbReference>
<organism evidence="2 3">
    <name type="scientific">Halosimplex carlsbadense 2-9-1</name>
    <dbReference type="NCBI Taxonomy" id="797114"/>
    <lineage>
        <taxon>Archaea</taxon>
        <taxon>Methanobacteriati</taxon>
        <taxon>Methanobacteriota</taxon>
        <taxon>Stenosarchaea group</taxon>
        <taxon>Halobacteria</taxon>
        <taxon>Halobacteriales</taxon>
        <taxon>Haloarculaceae</taxon>
        <taxon>Halosimplex</taxon>
    </lineage>
</organism>
<keyword evidence="1" id="KW-0472">Membrane</keyword>
<dbReference type="EMBL" id="AOIU01000033">
    <property type="protein sequence ID" value="ELZ23497.1"/>
    <property type="molecule type" value="Genomic_DNA"/>
</dbReference>
<evidence type="ECO:0000313" key="3">
    <source>
        <dbReference type="Proteomes" id="UP000011626"/>
    </source>
</evidence>
<dbReference type="STRING" id="797114.C475_14528"/>
<dbReference type="AlphaFoldDB" id="M0CMA5"/>
<reference evidence="2 3" key="1">
    <citation type="journal article" date="2014" name="PLoS Genet.">
        <title>Phylogenetically driven sequencing of extremely halophilic archaea reveals strategies for static and dynamic osmo-response.</title>
        <authorList>
            <person name="Becker E.A."/>
            <person name="Seitzer P.M."/>
            <person name="Tritt A."/>
            <person name="Larsen D."/>
            <person name="Krusor M."/>
            <person name="Yao A.I."/>
            <person name="Wu D."/>
            <person name="Madern D."/>
            <person name="Eisen J.A."/>
            <person name="Darling A.E."/>
            <person name="Facciotti M.T."/>
        </authorList>
    </citation>
    <scope>NUCLEOTIDE SEQUENCE [LARGE SCALE GENOMIC DNA]</scope>
    <source>
        <strain evidence="2 3">2-9-1</strain>
    </source>
</reference>
<feature type="transmembrane region" description="Helical" evidence="1">
    <location>
        <begin position="20"/>
        <end position="39"/>
    </location>
</feature>
<keyword evidence="1" id="KW-1133">Transmembrane helix</keyword>
<name>M0CMA5_9EURY</name>
<comment type="caution">
    <text evidence="2">The sequence shown here is derived from an EMBL/GenBank/DDBJ whole genome shotgun (WGS) entry which is preliminary data.</text>
</comment>
<keyword evidence="1" id="KW-0812">Transmembrane</keyword>
<proteinExistence type="predicted"/>
<gene>
    <name evidence="2" type="ORF">C475_14528</name>
</gene>
<dbReference type="OrthoDB" id="376137at2157"/>
<dbReference type="RefSeq" id="WP_006884576.1">
    <property type="nucleotide sequence ID" value="NZ_AOIU01000033.1"/>
</dbReference>
<accession>M0CMA5</accession>
<feature type="transmembrane region" description="Helical" evidence="1">
    <location>
        <begin position="87"/>
        <end position="108"/>
    </location>
</feature>